<dbReference type="EMBL" id="CDMK01000001">
    <property type="protein sequence ID" value="CRI33992.1"/>
    <property type="molecule type" value="Genomic_DNA"/>
</dbReference>
<dbReference type="Pfam" id="PF17129">
    <property type="entry name" value="Peptidase_M99_C"/>
    <property type="match status" value="1"/>
</dbReference>
<evidence type="ECO:0000313" key="2">
    <source>
        <dbReference type="Proteomes" id="UP000046090"/>
    </source>
</evidence>
<dbReference type="InterPro" id="IPR031489">
    <property type="entry name" value="Peptidase_M99"/>
</dbReference>
<dbReference type="InterPro" id="IPR033398">
    <property type="entry name" value="Beta-barrel_M99"/>
</dbReference>
<dbReference type="Proteomes" id="UP000046090">
    <property type="component" value="Unassembled WGS sequence"/>
</dbReference>
<dbReference type="AlphaFoldDB" id="A0A0K2XT18"/>
<sequence>MRLILLLLLYVSLNAASIQIVKKESSKSAPTLLLMGGIQGDEPGGFNATDIFLMHYKILSGNVWVVPVLNRYSMLRNHRGVYGDLNRKFAYLSRKDPEYPLIQSIKKTITAKKVDVILHLHDGSGFYRPRYISPLLNPRRWGNSSIIDQDELPAVPFGHLKKVSQAIIANINKSLLKPIHRYYIRNTHTAQGNIEMEKALTYFAIKHKKPAFANEASKELPLPTRVYYHLLAIEGLLKELGINYSKDFDLSPESLYKLINDPSLSVVLNNNTLLPLYGLRGHLNFFPLPKNTPLEQIPLSSKSYILGLLPRHKQVWLKYGNKLMTRLHPLYLPFDDSLKSVKLEIDGKLQESAPAKMVEVRKSFKIMPQEGYRVNVIGYTHRGAKDEAGFKITHKDLDKRYSIDTEGHIFRIEFYKGNAFSGMMLARFL</sequence>
<dbReference type="SUPFAM" id="SSF53187">
    <property type="entry name" value="Zn-dependent exopeptidases"/>
    <property type="match status" value="1"/>
</dbReference>
<name>A0A0K2XT18_HELHE</name>
<protein>
    <submittedName>
        <fullName evidence="1">Putative periplasmic protein</fullName>
    </submittedName>
</protein>
<dbReference type="STRING" id="1216962.BN341_2020"/>
<dbReference type="Pfam" id="PF17033">
    <property type="entry name" value="Peptidase_M99"/>
    <property type="match status" value="1"/>
</dbReference>
<dbReference type="OrthoDB" id="10830at2"/>
<dbReference type="InterPro" id="IPR033397">
    <property type="entry name" value="Metallo_peptidase_C"/>
</dbReference>
<evidence type="ECO:0000313" key="1">
    <source>
        <dbReference type="EMBL" id="CRI33992.1"/>
    </source>
</evidence>
<reference evidence="2" key="1">
    <citation type="submission" date="2014-12" db="EMBL/GenBank/DDBJ databases">
        <authorList>
            <person name="Smet A."/>
        </authorList>
    </citation>
    <scope>NUCLEOTIDE SEQUENCE [LARGE SCALE GENOMIC DNA]</scope>
</reference>
<keyword evidence="2" id="KW-1185">Reference proteome</keyword>
<dbReference type="Gene3D" id="3.40.630.10">
    <property type="entry name" value="Zn peptidases"/>
    <property type="match status" value="1"/>
</dbReference>
<dbReference type="RefSeq" id="WP_015106057.1">
    <property type="nucleotide sequence ID" value="NZ_AP026684.1"/>
</dbReference>
<dbReference type="Pfam" id="PF17130">
    <property type="entry name" value="Peptidase_M99_m"/>
    <property type="match status" value="1"/>
</dbReference>
<proteinExistence type="predicted"/>
<dbReference type="GeneID" id="76196614"/>
<organism evidence="1 2">
    <name type="scientific">Helicobacter heilmannii</name>
    <dbReference type="NCBI Taxonomy" id="35817"/>
    <lineage>
        <taxon>Bacteria</taxon>
        <taxon>Pseudomonadati</taxon>
        <taxon>Campylobacterota</taxon>
        <taxon>Epsilonproteobacteria</taxon>
        <taxon>Campylobacterales</taxon>
        <taxon>Helicobacteraceae</taxon>
        <taxon>Helicobacter</taxon>
    </lineage>
</organism>
<accession>A0A0K2XT18</accession>
<dbReference type="CDD" id="cd06243">
    <property type="entry name" value="M14_CP_Csd4-like"/>
    <property type="match status" value="1"/>
</dbReference>
<gene>
    <name evidence="1" type="ORF">HHE01_16780</name>
</gene>